<dbReference type="OrthoDB" id="3545258at2759"/>
<feature type="compositionally biased region" description="Low complexity" evidence="1">
    <location>
        <begin position="360"/>
        <end position="370"/>
    </location>
</feature>
<reference evidence="3 4" key="1">
    <citation type="journal article" date="2020" name="Phytopathology">
        <title>A high-quality genome resource of Botrytis fragariae, a new and rapidly spreading fungal pathogen causing strawberry gray mold in the U.S.A.</title>
        <authorList>
            <person name="Wu Y."/>
            <person name="Saski C.A."/>
            <person name="Schnabel G."/>
            <person name="Xiao S."/>
            <person name="Hu M."/>
        </authorList>
    </citation>
    <scope>NUCLEOTIDE SEQUENCE [LARGE SCALE GENOMIC DNA]</scope>
    <source>
        <strain evidence="3 4">BVB16</strain>
    </source>
</reference>
<dbReference type="Pfam" id="PF13391">
    <property type="entry name" value="HNH_2"/>
    <property type="match status" value="1"/>
</dbReference>
<sequence>MEDFNLPRPERLKLLEILEDEIGDVPPHFWAACQICDLGAPEDIVNCGREYPNVVTGLTLQTYTMAHYWGPSPPRAQSQASTLKKTTPQKSALSNSNSSLNPPPTKRQKISDSPATLYQNQKARDLAAERDCLRCVLTNSPSVEVAHIYPFHLISHQEADKFGQRYVFWYHLKNFWPRERIAAWEAELFPLSLCEFGIDRVYNLITFSRHAHDMWARGAFALKPISSDKTSLKVQFFWQKRQQEGQTEMSLLTTPFSTEGLIQNTDVLGGGAAKLFKEDGADENFPLIRSGDYFTLQTDDPESKPLPSFALLELQWFLQRDIRMAGAADVDWPSLSESASDISDVELPDLEIDEEEDSLSLEPLSSPFELIGNDNSNISIQPKHQEAKGEGEGAEQGRHVPT</sequence>
<feature type="domain" description="HNH nuclease" evidence="2">
    <location>
        <begin position="135"/>
        <end position="222"/>
    </location>
</feature>
<organism evidence="3 4">
    <name type="scientific">Botrytis fragariae</name>
    <dbReference type="NCBI Taxonomy" id="1964551"/>
    <lineage>
        <taxon>Eukaryota</taxon>
        <taxon>Fungi</taxon>
        <taxon>Dikarya</taxon>
        <taxon>Ascomycota</taxon>
        <taxon>Pezizomycotina</taxon>
        <taxon>Leotiomycetes</taxon>
        <taxon>Helotiales</taxon>
        <taxon>Sclerotiniaceae</taxon>
        <taxon>Botrytis</taxon>
    </lineage>
</organism>
<dbReference type="GeneID" id="59261397"/>
<protein>
    <recommendedName>
        <fullName evidence="2">HNH nuclease domain-containing protein</fullName>
    </recommendedName>
</protein>
<feature type="region of interest" description="Disordered" evidence="1">
    <location>
        <begin position="71"/>
        <end position="114"/>
    </location>
</feature>
<evidence type="ECO:0000256" key="1">
    <source>
        <dbReference type="SAM" id="MobiDB-lite"/>
    </source>
</evidence>
<feature type="compositionally biased region" description="Polar residues" evidence="1">
    <location>
        <begin position="75"/>
        <end position="92"/>
    </location>
</feature>
<accession>A0A8H6AI80</accession>
<comment type="caution">
    <text evidence="3">The sequence shown here is derived from an EMBL/GenBank/DDBJ whole genome shotgun (WGS) entry which is preliminary data.</text>
</comment>
<dbReference type="RefSeq" id="XP_037187085.1">
    <property type="nucleotide sequence ID" value="XM_037337705.1"/>
</dbReference>
<dbReference type="InterPro" id="IPR003615">
    <property type="entry name" value="HNH_nuc"/>
</dbReference>
<feature type="region of interest" description="Disordered" evidence="1">
    <location>
        <begin position="355"/>
        <end position="402"/>
    </location>
</feature>
<dbReference type="Proteomes" id="UP000531561">
    <property type="component" value="Unassembled WGS sequence"/>
</dbReference>
<evidence type="ECO:0000313" key="3">
    <source>
        <dbReference type="EMBL" id="KAF5868136.1"/>
    </source>
</evidence>
<name>A0A8H6AI80_9HELO</name>
<proteinExistence type="predicted"/>
<feature type="compositionally biased region" description="Basic and acidic residues" evidence="1">
    <location>
        <begin position="383"/>
        <end position="402"/>
    </location>
</feature>
<evidence type="ECO:0000313" key="4">
    <source>
        <dbReference type="Proteomes" id="UP000531561"/>
    </source>
</evidence>
<dbReference type="EMBL" id="JABFCT010000026">
    <property type="protein sequence ID" value="KAF5868136.1"/>
    <property type="molecule type" value="Genomic_DNA"/>
</dbReference>
<gene>
    <name evidence="3" type="ORF">Bfra_007332</name>
</gene>
<feature type="compositionally biased region" description="Polar residues" evidence="1">
    <location>
        <begin position="373"/>
        <end position="382"/>
    </location>
</feature>
<evidence type="ECO:0000259" key="2">
    <source>
        <dbReference type="Pfam" id="PF13391"/>
    </source>
</evidence>
<dbReference type="AlphaFoldDB" id="A0A8H6AI80"/>
<keyword evidence="4" id="KW-1185">Reference proteome</keyword>